<protein>
    <submittedName>
        <fullName evidence="2">Uncharacterized protein</fullName>
    </submittedName>
</protein>
<dbReference type="PATRIC" id="fig|1204725.3.peg.194"/>
<evidence type="ECO:0000313" key="2">
    <source>
        <dbReference type="EMBL" id="EKF86815.1"/>
    </source>
</evidence>
<dbReference type="AlphaFoldDB" id="K2RVP0"/>
<evidence type="ECO:0000256" key="1">
    <source>
        <dbReference type="SAM" id="Phobius"/>
    </source>
</evidence>
<dbReference type="OrthoDB" id="82543at2157"/>
<proteinExistence type="predicted"/>
<sequence>MDNNGYVMSLSSFFLILPAVLLLTVLVDMTVDQTNIQQDILNSQDVMGVATDLEASLPLVGREVLRDKSLEVIHSGKPLSNSRKEVKEELQNRMDSFCSRYCGDGMLVECKILNVDNSFDPFCVEVKSRCTVNKGTLKHQVNLTQNISLVNGSFPIYDPLPFIKCRNYGGATIKGDRTYYGSSLENYLKSRGIENFEAYENATSALSIKKCPYDPYILHGDTDELVNLKNCIDNGFYHESSDGSCFLCRLEGRGTCPHYGMETFITPAPSDNTLFSNPLGNVSLSNNSSNAPSSVDHVIFNDTGSHGTYSGCRLIYFTNGTHNFQIYLDNSHRQKYGLPNF</sequence>
<name>K2RVP0_METFP</name>
<keyword evidence="1" id="KW-1133">Transmembrane helix</keyword>
<accession>K2RVP0</accession>
<evidence type="ECO:0000313" key="3">
    <source>
        <dbReference type="Proteomes" id="UP000007360"/>
    </source>
</evidence>
<comment type="caution">
    <text evidence="2">The sequence shown here is derived from an EMBL/GenBank/DDBJ whole genome shotgun (WGS) entry which is preliminary data.</text>
</comment>
<keyword evidence="3" id="KW-1185">Reference proteome</keyword>
<keyword evidence="1" id="KW-0472">Membrane</keyword>
<feature type="transmembrane region" description="Helical" evidence="1">
    <location>
        <begin position="6"/>
        <end position="27"/>
    </location>
</feature>
<reference evidence="2 3" key="1">
    <citation type="journal article" date="2012" name="J. Bacteriol.">
        <title>Draft genome sequence of Methanobacterium formicicum DSM 3637, an archaebacterium isolated from the methane producer amoeba Pelomyxa palustris.</title>
        <authorList>
            <person name="Gutierrez G."/>
        </authorList>
    </citation>
    <scope>NUCLEOTIDE SEQUENCE [LARGE SCALE GENOMIC DNA]</scope>
    <source>
        <strain evidence="3">DSM 3637 / PP1</strain>
    </source>
</reference>
<dbReference type="Proteomes" id="UP000007360">
    <property type="component" value="Unassembled WGS sequence"/>
</dbReference>
<gene>
    <name evidence="2" type="ORF">A994_00975</name>
</gene>
<dbReference type="EMBL" id="AMPO01000001">
    <property type="protein sequence ID" value="EKF86815.1"/>
    <property type="molecule type" value="Genomic_DNA"/>
</dbReference>
<keyword evidence="1" id="KW-0812">Transmembrane</keyword>
<organism evidence="2 3">
    <name type="scientific">Methanobacterium formicicum (strain DSM 3637 / PP1)</name>
    <dbReference type="NCBI Taxonomy" id="1204725"/>
    <lineage>
        <taxon>Archaea</taxon>
        <taxon>Methanobacteriati</taxon>
        <taxon>Methanobacteriota</taxon>
        <taxon>Methanomada group</taxon>
        <taxon>Methanobacteria</taxon>
        <taxon>Methanobacteriales</taxon>
        <taxon>Methanobacteriaceae</taxon>
        <taxon>Methanobacterium</taxon>
    </lineage>
</organism>